<proteinExistence type="predicted"/>
<dbReference type="SUPFAM" id="SSF82199">
    <property type="entry name" value="SET domain"/>
    <property type="match status" value="1"/>
</dbReference>
<dbReference type="AlphaFoldDB" id="A0A250XIB5"/>
<feature type="region of interest" description="Disordered" evidence="1">
    <location>
        <begin position="300"/>
        <end position="361"/>
    </location>
</feature>
<accession>A0A250XIB5</accession>
<dbReference type="OrthoDB" id="265717at2759"/>
<dbReference type="SMART" id="SM00317">
    <property type="entry name" value="SET"/>
    <property type="match status" value="1"/>
</dbReference>
<sequence>MSQQQLKMNLEVREHPRKGRCLFTMQLFRAGEVVFEEEPLLLVVAPENCLSTCAFCIRSLSAGKSNITCLHCNQACFCSPSCAQQAASTSWSHGPDICRAYQVASRQAMPCEDLAVYRFLVHALKLREIQGTDPDGRYQRLCSLVGAPSAADAATVQRLIPLLEHALGGLQQVPGLTPEELAALVRKEQLNSYGIMADPWSDGERRIKGSGLYQKCALINHECNPNTARCDVFDGTSVRMTLRAMHDLPPGSEVTISYCPLSWSYEERQQQCRSVYGFICNCPRCQAECLRLRSRRTVDDSSEWETESSSDAMEEDDGGAEAQTQEGASTSNKVKADEDNDDEDEPNSYLIDLPPNTEEGPLDPTYLQIYLMKYACSRPQCYGTLVPLPSSSLPSQLRSPNVPTLPASALPEGAMNEPSQLFECNVCCFQRTEEQFLVELEQGSGHNH</sequence>
<protein>
    <recommendedName>
        <fullName evidence="2">SET domain-containing protein</fullName>
    </recommendedName>
</protein>
<gene>
    <name evidence="3" type="ORF">CEUSTIGMA_g10209.t1</name>
</gene>
<evidence type="ECO:0000259" key="2">
    <source>
        <dbReference type="PROSITE" id="PS50280"/>
    </source>
</evidence>
<dbReference type="InterPro" id="IPR001214">
    <property type="entry name" value="SET_dom"/>
</dbReference>
<dbReference type="Pfam" id="PF00856">
    <property type="entry name" value="SET"/>
    <property type="match status" value="1"/>
</dbReference>
<organism evidence="3 4">
    <name type="scientific">Chlamydomonas eustigma</name>
    <dbReference type="NCBI Taxonomy" id="1157962"/>
    <lineage>
        <taxon>Eukaryota</taxon>
        <taxon>Viridiplantae</taxon>
        <taxon>Chlorophyta</taxon>
        <taxon>core chlorophytes</taxon>
        <taxon>Chlorophyceae</taxon>
        <taxon>CS clade</taxon>
        <taxon>Chlamydomonadales</taxon>
        <taxon>Chlamydomonadaceae</taxon>
        <taxon>Chlamydomonas</taxon>
    </lineage>
</organism>
<evidence type="ECO:0000256" key="1">
    <source>
        <dbReference type="SAM" id="MobiDB-lite"/>
    </source>
</evidence>
<dbReference type="EMBL" id="BEGY01000086">
    <property type="protein sequence ID" value="GAX82783.1"/>
    <property type="molecule type" value="Genomic_DNA"/>
</dbReference>
<reference evidence="3 4" key="1">
    <citation type="submission" date="2017-08" db="EMBL/GenBank/DDBJ databases">
        <title>Acidophilic green algal genome provides insights into adaptation to an acidic environment.</title>
        <authorList>
            <person name="Hirooka S."/>
            <person name="Hirose Y."/>
            <person name="Kanesaki Y."/>
            <person name="Higuchi S."/>
            <person name="Fujiwara T."/>
            <person name="Onuma R."/>
            <person name="Era A."/>
            <person name="Ohbayashi R."/>
            <person name="Uzuka A."/>
            <person name="Nozaki H."/>
            <person name="Yoshikawa H."/>
            <person name="Miyagishima S.Y."/>
        </authorList>
    </citation>
    <scope>NUCLEOTIDE SEQUENCE [LARGE SCALE GENOMIC DNA]</scope>
    <source>
        <strain evidence="3 4">NIES-2499</strain>
    </source>
</reference>
<dbReference type="PANTHER" id="PTHR47420:SF3">
    <property type="entry name" value="HISTONE-LYSINE N-METHYLTRANSFERASE ASHR2"/>
    <property type="match status" value="1"/>
</dbReference>
<comment type="caution">
    <text evidence="3">The sequence shown here is derived from an EMBL/GenBank/DDBJ whole genome shotgun (WGS) entry which is preliminary data.</text>
</comment>
<dbReference type="Gene3D" id="1.10.220.160">
    <property type="match status" value="1"/>
</dbReference>
<dbReference type="PANTHER" id="PTHR47420">
    <property type="entry name" value="HISTONE-LYSINE N-METHYLTRANSFERASE ASHR2"/>
    <property type="match status" value="1"/>
</dbReference>
<dbReference type="InterPro" id="IPR046341">
    <property type="entry name" value="SET_dom_sf"/>
</dbReference>
<dbReference type="InterPro" id="IPR044238">
    <property type="entry name" value="ASHR2-like"/>
</dbReference>
<feature type="compositionally biased region" description="Polar residues" evidence="1">
    <location>
        <begin position="322"/>
        <end position="333"/>
    </location>
</feature>
<name>A0A250XIB5_9CHLO</name>
<evidence type="ECO:0000313" key="3">
    <source>
        <dbReference type="EMBL" id="GAX82783.1"/>
    </source>
</evidence>
<feature type="compositionally biased region" description="Acidic residues" evidence="1">
    <location>
        <begin position="300"/>
        <end position="319"/>
    </location>
</feature>
<evidence type="ECO:0000313" key="4">
    <source>
        <dbReference type="Proteomes" id="UP000232323"/>
    </source>
</evidence>
<dbReference type="PROSITE" id="PS50280">
    <property type="entry name" value="SET"/>
    <property type="match status" value="1"/>
</dbReference>
<feature type="domain" description="SET" evidence="2">
    <location>
        <begin position="8"/>
        <end position="259"/>
    </location>
</feature>
<dbReference type="STRING" id="1157962.A0A250XIB5"/>
<dbReference type="Gene3D" id="6.10.140.2220">
    <property type="match status" value="1"/>
</dbReference>
<keyword evidence="4" id="KW-1185">Reference proteome</keyword>
<dbReference type="Proteomes" id="UP000232323">
    <property type="component" value="Unassembled WGS sequence"/>
</dbReference>
<dbReference type="Gene3D" id="2.170.270.10">
    <property type="entry name" value="SET domain"/>
    <property type="match status" value="1"/>
</dbReference>